<dbReference type="InterPro" id="IPR008147">
    <property type="entry name" value="Gln_synt_N"/>
</dbReference>
<dbReference type="EMBL" id="VCJR02000002">
    <property type="protein sequence ID" value="NHK28893.1"/>
    <property type="molecule type" value="Genomic_DNA"/>
</dbReference>
<evidence type="ECO:0000313" key="21">
    <source>
        <dbReference type="Proteomes" id="UP000818603"/>
    </source>
</evidence>
<evidence type="ECO:0000259" key="17">
    <source>
        <dbReference type="PROSITE" id="PS51987"/>
    </source>
</evidence>
<evidence type="ECO:0000256" key="1">
    <source>
        <dbReference type="ARBA" id="ARBA00001946"/>
    </source>
</evidence>
<sequence>MTFAEYIWLDGSDPVQELRSKTRTVRLKTDTPKPRDFPDWSFDGTATGQADCRYSDCALTPVCVVSDPTWDDPTWDGEHYLVLCEVFNADGTKHVTNTRGDLRSILRAGAEGADAWIGFEQEYTLFRDGRPLGFPKDGLPEPQGRYYCSVGADRAYGRKIARKHAELCQKAGLMFHGLNAESLPGQWEFQIGYRGNDGEDPSLLNAADHLWLARYLLHRVAEEYGVLVSLDNKPVQGNWHGAGMHANFSTRQMREDNGLTAIHDAVELLSRYHGQHIAVYGDRLAERLTGQHETCAITEFRVGNADRGASIRIPLDVEQRGAGYFEDRRPGANADPYRVAARIAETVCMIDTGRPAQAAE</sequence>
<evidence type="ECO:0000256" key="5">
    <source>
        <dbReference type="ARBA" id="ARBA00012937"/>
    </source>
</evidence>
<evidence type="ECO:0000256" key="11">
    <source>
        <dbReference type="ARBA" id="ARBA00038740"/>
    </source>
</evidence>
<evidence type="ECO:0000256" key="9">
    <source>
        <dbReference type="ARBA" id="ARBA00022840"/>
    </source>
</evidence>
<reference evidence="18" key="1">
    <citation type="journal article" date="2014" name="Int. J. Syst. Evol. Microbiol.">
        <title>Complete genome sequence of Corynebacterium casei LMG S-19264T (=DSM 44701T), isolated from a smear-ripened cheese.</title>
        <authorList>
            <consortium name="US DOE Joint Genome Institute (JGI-PGF)"/>
            <person name="Walter F."/>
            <person name="Albersmeier A."/>
            <person name="Kalinowski J."/>
            <person name="Ruckert C."/>
        </authorList>
    </citation>
    <scope>NUCLEOTIDE SEQUENCE</scope>
    <source>
        <strain evidence="18">CGMCC 1.14984</strain>
    </source>
</reference>
<proteinExistence type="inferred from homology"/>
<dbReference type="PANTHER" id="PTHR20852">
    <property type="entry name" value="GLUTAMINE SYNTHETASE"/>
    <property type="match status" value="1"/>
</dbReference>
<evidence type="ECO:0000313" key="19">
    <source>
        <dbReference type="EMBL" id="NHK28893.1"/>
    </source>
</evidence>
<dbReference type="PANTHER" id="PTHR20852:SF57">
    <property type="entry name" value="GLUTAMINE SYNTHETASE 2 CYTOPLASMIC"/>
    <property type="match status" value="1"/>
</dbReference>
<dbReference type="InterPro" id="IPR036651">
    <property type="entry name" value="Gln_synt_N_sf"/>
</dbReference>
<evidence type="ECO:0000256" key="10">
    <source>
        <dbReference type="ARBA" id="ARBA00023231"/>
    </source>
</evidence>
<comment type="subunit">
    <text evidence="11">Homooctamer and homotetramer.</text>
</comment>
<keyword evidence="7" id="KW-0436">Ligase</keyword>
<comment type="function">
    <text evidence="2">Catalyzes the ATP-dependent biosynthesis of glutamine from glutamate and ammonia.</text>
</comment>
<evidence type="ECO:0000256" key="8">
    <source>
        <dbReference type="ARBA" id="ARBA00022741"/>
    </source>
</evidence>
<comment type="subcellular location">
    <subcellularLocation>
        <location evidence="3">Cytoplasm</location>
    </subcellularLocation>
</comment>
<dbReference type="SUPFAM" id="SSF54368">
    <property type="entry name" value="Glutamine synthetase, N-terminal domain"/>
    <property type="match status" value="1"/>
</dbReference>
<dbReference type="EMBL" id="BMGZ01000002">
    <property type="protein sequence ID" value="GGH99834.1"/>
    <property type="molecule type" value="Genomic_DNA"/>
</dbReference>
<feature type="domain" description="GS catalytic" evidence="17">
    <location>
        <begin position="98"/>
        <end position="360"/>
    </location>
</feature>
<evidence type="ECO:0000313" key="18">
    <source>
        <dbReference type="EMBL" id="GGH99834.1"/>
    </source>
</evidence>
<reference evidence="18" key="3">
    <citation type="submission" date="2020-09" db="EMBL/GenBank/DDBJ databases">
        <authorList>
            <person name="Sun Q."/>
            <person name="Zhou Y."/>
        </authorList>
    </citation>
    <scope>NUCLEOTIDE SEQUENCE</scope>
    <source>
        <strain evidence="18">CGMCC 1.14984</strain>
    </source>
</reference>
<dbReference type="EC" id="6.3.1.2" evidence="5"/>
<comment type="caution">
    <text evidence="18">The sequence shown here is derived from an EMBL/GenBank/DDBJ whole genome shotgun (WGS) entry which is preliminary data.</text>
</comment>
<dbReference type="InterPro" id="IPR008146">
    <property type="entry name" value="Gln_synth_cat_dom"/>
</dbReference>
<evidence type="ECO:0000256" key="7">
    <source>
        <dbReference type="ARBA" id="ARBA00022598"/>
    </source>
</evidence>
<keyword evidence="8" id="KW-0547">Nucleotide-binding</keyword>
<keyword evidence="21" id="KW-1185">Reference proteome</keyword>
<comment type="cofactor">
    <cofactor evidence="1">
        <name>Mg(2+)</name>
        <dbReference type="ChEBI" id="CHEBI:18420"/>
    </cofactor>
</comment>
<keyword evidence="6" id="KW-0963">Cytoplasm</keyword>
<evidence type="ECO:0000256" key="12">
    <source>
        <dbReference type="ARBA" id="ARBA00043026"/>
    </source>
</evidence>
<dbReference type="RefSeq" id="WP_155141254.1">
    <property type="nucleotide sequence ID" value="NZ_BMGZ01000002.1"/>
</dbReference>
<dbReference type="PROSITE" id="PS51987">
    <property type="entry name" value="GS_CATALYTIC"/>
    <property type="match status" value="1"/>
</dbReference>
<protein>
    <recommendedName>
        <fullName evidence="5">glutamine synthetase</fullName>
        <ecNumber evidence="5">6.3.1.2</ecNumber>
    </recommendedName>
    <alternativeName>
        <fullName evidence="12">Glutamine synthetase II</fullName>
    </alternativeName>
</protein>
<reference evidence="19 21" key="2">
    <citation type="submission" date="2020-02" db="EMBL/GenBank/DDBJ databases">
        <title>Genome sequence of Parvularcula flava strain NH6-79.</title>
        <authorList>
            <person name="Abdul Karim M.H."/>
            <person name="Lam M.Q."/>
            <person name="Chen S.J."/>
            <person name="Yahya A."/>
            <person name="Shahir S."/>
            <person name="Shamsir M.S."/>
            <person name="Chong C.S."/>
        </authorList>
    </citation>
    <scope>NUCLEOTIDE SEQUENCE [LARGE SCALE GENOMIC DNA]</scope>
    <source>
        <strain evidence="19 21">NH6-79</strain>
    </source>
</reference>
<keyword evidence="10" id="KW-0535">Nitrogen fixation</keyword>
<dbReference type="GO" id="GO:0005524">
    <property type="term" value="F:ATP binding"/>
    <property type="evidence" value="ECO:0007669"/>
    <property type="project" value="UniProtKB-KW"/>
</dbReference>
<dbReference type="Proteomes" id="UP000621856">
    <property type="component" value="Unassembled WGS sequence"/>
</dbReference>
<feature type="domain" description="GS beta-grasp" evidence="16">
    <location>
        <begin position="2"/>
        <end position="91"/>
    </location>
</feature>
<evidence type="ECO:0000256" key="2">
    <source>
        <dbReference type="ARBA" id="ARBA00003117"/>
    </source>
</evidence>
<dbReference type="PROSITE" id="PS51986">
    <property type="entry name" value="GS_BETA_GRASP"/>
    <property type="match status" value="1"/>
</dbReference>
<comment type="similarity">
    <text evidence="4 14 15">Belongs to the glutamine synthetase family.</text>
</comment>
<dbReference type="GO" id="GO:0004356">
    <property type="term" value="F:glutamine synthetase activity"/>
    <property type="evidence" value="ECO:0007669"/>
    <property type="project" value="UniProtKB-EC"/>
</dbReference>
<dbReference type="SUPFAM" id="SSF55931">
    <property type="entry name" value="Glutamine synthetase/guanido kinase"/>
    <property type="match status" value="1"/>
</dbReference>
<comment type="catalytic activity">
    <reaction evidence="13">
        <text>L-glutamate + NH4(+) + ATP = L-glutamine + ADP + phosphate + H(+)</text>
        <dbReference type="Rhea" id="RHEA:16169"/>
        <dbReference type="ChEBI" id="CHEBI:15378"/>
        <dbReference type="ChEBI" id="CHEBI:28938"/>
        <dbReference type="ChEBI" id="CHEBI:29985"/>
        <dbReference type="ChEBI" id="CHEBI:30616"/>
        <dbReference type="ChEBI" id="CHEBI:43474"/>
        <dbReference type="ChEBI" id="CHEBI:58359"/>
        <dbReference type="ChEBI" id="CHEBI:456216"/>
        <dbReference type="EC" id="6.3.1.2"/>
    </reaction>
</comment>
<dbReference type="InterPro" id="IPR050292">
    <property type="entry name" value="Glutamine_Synthetase"/>
</dbReference>
<dbReference type="InterPro" id="IPR014746">
    <property type="entry name" value="Gln_synth/guanido_kin_cat_dom"/>
</dbReference>
<accession>A0A8J3A554</accession>
<evidence type="ECO:0000256" key="3">
    <source>
        <dbReference type="ARBA" id="ARBA00004496"/>
    </source>
</evidence>
<dbReference type="Gene3D" id="3.30.590.10">
    <property type="entry name" value="Glutamine synthetase/guanido kinase, catalytic domain"/>
    <property type="match status" value="1"/>
</dbReference>
<evidence type="ECO:0000256" key="15">
    <source>
        <dbReference type="RuleBase" id="RU000384"/>
    </source>
</evidence>
<name>A0A8J3A554_9PROT</name>
<dbReference type="Proteomes" id="UP000818603">
    <property type="component" value="Unassembled WGS sequence"/>
</dbReference>
<organism evidence="18 20">
    <name type="scientific">Aquisalinus luteolus</name>
    <dbReference type="NCBI Taxonomy" id="1566827"/>
    <lineage>
        <taxon>Bacteria</taxon>
        <taxon>Pseudomonadati</taxon>
        <taxon>Pseudomonadota</taxon>
        <taxon>Alphaproteobacteria</taxon>
        <taxon>Parvularculales</taxon>
        <taxon>Parvularculaceae</taxon>
        <taxon>Aquisalinus</taxon>
    </lineage>
</organism>
<evidence type="ECO:0000256" key="4">
    <source>
        <dbReference type="ARBA" id="ARBA00009897"/>
    </source>
</evidence>
<evidence type="ECO:0000313" key="20">
    <source>
        <dbReference type="Proteomes" id="UP000621856"/>
    </source>
</evidence>
<gene>
    <name evidence="18" type="primary">glnA</name>
    <name evidence="19" type="ORF">FF098_013305</name>
    <name evidence="18" type="ORF">GCM10011355_26730</name>
</gene>
<evidence type="ECO:0000256" key="13">
    <source>
        <dbReference type="ARBA" id="ARBA00049436"/>
    </source>
</evidence>
<evidence type="ECO:0000256" key="14">
    <source>
        <dbReference type="PROSITE-ProRule" id="PRU01330"/>
    </source>
</evidence>
<dbReference type="FunFam" id="3.30.590.10:FF:000011">
    <property type="entry name" value="Glutamine synthetase"/>
    <property type="match status" value="1"/>
</dbReference>
<dbReference type="Gene3D" id="3.10.20.70">
    <property type="entry name" value="Glutamine synthetase, N-terminal domain"/>
    <property type="match status" value="1"/>
</dbReference>
<dbReference type="AlphaFoldDB" id="A0A8J3A554"/>
<dbReference type="Pfam" id="PF00120">
    <property type="entry name" value="Gln-synt_C"/>
    <property type="match status" value="1"/>
</dbReference>
<evidence type="ECO:0000259" key="16">
    <source>
        <dbReference type="PROSITE" id="PS51986"/>
    </source>
</evidence>
<dbReference type="SMART" id="SM01230">
    <property type="entry name" value="Gln-synt_C"/>
    <property type="match status" value="1"/>
</dbReference>
<keyword evidence="9" id="KW-0067">ATP-binding</keyword>
<evidence type="ECO:0000256" key="6">
    <source>
        <dbReference type="ARBA" id="ARBA00022490"/>
    </source>
</evidence>
<dbReference type="GO" id="GO:0005737">
    <property type="term" value="C:cytoplasm"/>
    <property type="evidence" value="ECO:0007669"/>
    <property type="project" value="UniProtKB-SubCell"/>
</dbReference>
<dbReference type="GO" id="GO:0006542">
    <property type="term" value="P:glutamine biosynthetic process"/>
    <property type="evidence" value="ECO:0007669"/>
    <property type="project" value="InterPro"/>
</dbReference>